<evidence type="ECO:0000256" key="1">
    <source>
        <dbReference type="ARBA" id="ARBA00006987"/>
    </source>
</evidence>
<dbReference type="InterPro" id="IPR005064">
    <property type="entry name" value="BUG"/>
</dbReference>
<dbReference type="Pfam" id="PF03401">
    <property type="entry name" value="TctC"/>
    <property type="match status" value="1"/>
</dbReference>
<organism evidence="3 4">
    <name type="scientific">Ottowia thiooxydans</name>
    <dbReference type="NCBI Taxonomy" id="219182"/>
    <lineage>
        <taxon>Bacteria</taxon>
        <taxon>Pseudomonadati</taxon>
        <taxon>Pseudomonadota</taxon>
        <taxon>Betaproteobacteria</taxon>
        <taxon>Burkholderiales</taxon>
        <taxon>Comamonadaceae</taxon>
        <taxon>Ottowia</taxon>
    </lineage>
</organism>
<dbReference type="Gene3D" id="3.40.190.150">
    <property type="entry name" value="Bordetella uptake gene, domain 1"/>
    <property type="match status" value="1"/>
</dbReference>
<evidence type="ECO:0000313" key="4">
    <source>
        <dbReference type="Proteomes" id="UP001549320"/>
    </source>
</evidence>
<proteinExistence type="inferred from homology"/>
<dbReference type="SUPFAM" id="SSF53850">
    <property type="entry name" value="Periplasmic binding protein-like II"/>
    <property type="match status" value="1"/>
</dbReference>
<gene>
    <name evidence="3" type="ORF">ABIE13_001496</name>
</gene>
<comment type="caution">
    <text evidence="3">The sequence shown here is derived from an EMBL/GenBank/DDBJ whole genome shotgun (WGS) entry which is preliminary data.</text>
</comment>
<sequence length="324" mass="34876">MIHKRRLISMLVLASLPATFTTAMAQSAPANWPNKPIHFVTPYPPGGSSDIITRFIGDRLSKALGQPIIVENKPGAGAILGTEYASKAAPDGYNFFVGPTATVAVAPYLRKTSYTWESFAPVAKLSSSYGLVSARKDAPFSNYKEFVAAAKANPNKYNFASNGVGSIVHLTGVLLHKQTGIQVTHIPYKGAVESMSDMIGGRIDVMYDPVPAPRVKAGELKGLATASDERNPQLPDVPTLKEQGFDVNVPSWFGLFAPKGTPPAIVARMAEETRKVLASPGVREQLLLSAMYPDFEGPADFGKRVQQDANYLKDVIQKEGIKAD</sequence>
<dbReference type="EMBL" id="JBEPSH010000003">
    <property type="protein sequence ID" value="MET4576387.1"/>
    <property type="molecule type" value="Genomic_DNA"/>
</dbReference>
<evidence type="ECO:0000256" key="2">
    <source>
        <dbReference type="SAM" id="SignalP"/>
    </source>
</evidence>
<dbReference type="PANTHER" id="PTHR42928:SF5">
    <property type="entry name" value="BLR1237 PROTEIN"/>
    <property type="match status" value="1"/>
</dbReference>
<protein>
    <submittedName>
        <fullName evidence="3">Tripartite-type tricarboxylate transporter receptor subunit TctC</fullName>
    </submittedName>
</protein>
<comment type="similarity">
    <text evidence="1">Belongs to the UPF0065 (bug) family.</text>
</comment>
<dbReference type="CDD" id="cd07012">
    <property type="entry name" value="PBP2_Bug_TTT"/>
    <property type="match status" value="1"/>
</dbReference>
<dbReference type="PIRSF" id="PIRSF017082">
    <property type="entry name" value="YflP"/>
    <property type="match status" value="1"/>
</dbReference>
<dbReference type="PANTHER" id="PTHR42928">
    <property type="entry name" value="TRICARBOXYLATE-BINDING PROTEIN"/>
    <property type="match status" value="1"/>
</dbReference>
<feature type="signal peptide" evidence="2">
    <location>
        <begin position="1"/>
        <end position="25"/>
    </location>
</feature>
<accession>A0ABV2Q713</accession>
<dbReference type="Proteomes" id="UP001549320">
    <property type="component" value="Unassembled WGS sequence"/>
</dbReference>
<reference evidence="3 4" key="1">
    <citation type="submission" date="2024-06" db="EMBL/GenBank/DDBJ databases">
        <title>Sorghum-associated microbial communities from plants grown in Nebraska, USA.</title>
        <authorList>
            <person name="Schachtman D."/>
        </authorList>
    </citation>
    <scope>NUCLEOTIDE SEQUENCE [LARGE SCALE GENOMIC DNA]</scope>
    <source>
        <strain evidence="3 4">2709</strain>
    </source>
</reference>
<keyword evidence="2" id="KW-0732">Signal</keyword>
<dbReference type="InterPro" id="IPR042100">
    <property type="entry name" value="Bug_dom1"/>
</dbReference>
<keyword evidence="4" id="KW-1185">Reference proteome</keyword>
<dbReference type="Gene3D" id="3.40.190.10">
    <property type="entry name" value="Periplasmic binding protein-like II"/>
    <property type="match status" value="1"/>
</dbReference>
<keyword evidence="3" id="KW-0675">Receptor</keyword>
<evidence type="ECO:0000313" key="3">
    <source>
        <dbReference type="EMBL" id="MET4576387.1"/>
    </source>
</evidence>
<feature type="chain" id="PRO_5045218601" evidence="2">
    <location>
        <begin position="26"/>
        <end position="324"/>
    </location>
</feature>
<dbReference type="RefSeq" id="WP_354442472.1">
    <property type="nucleotide sequence ID" value="NZ_JBEPSH010000003.1"/>
</dbReference>
<name>A0ABV2Q713_9BURK</name>